<comment type="subcellular location">
    <subcellularLocation>
        <location evidence="1">Nucleus</location>
    </subcellularLocation>
</comment>
<dbReference type="InterPro" id="IPR050331">
    <property type="entry name" value="Zinc_finger"/>
</dbReference>
<feature type="compositionally biased region" description="Basic residues" evidence="13">
    <location>
        <begin position="1551"/>
        <end position="1562"/>
    </location>
</feature>
<feature type="binding site" evidence="11">
    <location>
        <position position="15"/>
    </location>
    <ligand>
        <name>Zn(2+)</name>
        <dbReference type="ChEBI" id="CHEBI:29105"/>
    </ligand>
</feature>
<dbReference type="Proteomes" id="UP000095300">
    <property type="component" value="Unassembled WGS sequence"/>
</dbReference>
<keyword evidence="9" id="KW-0539">Nucleus</keyword>
<feature type="region of interest" description="Disordered" evidence="13">
    <location>
        <begin position="1536"/>
        <end position="1562"/>
    </location>
</feature>
<gene>
    <name evidence="16" type="primary">106092297</name>
</gene>
<evidence type="ECO:0000256" key="13">
    <source>
        <dbReference type="SAM" id="MobiDB-lite"/>
    </source>
</evidence>
<keyword evidence="2 11" id="KW-0479">Metal-binding</keyword>
<keyword evidence="7" id="KW-0238">DNA-binding</keyword>
<accession>A0A1I8NMD0</accession>
<evidence type="ECO:0000256" key="2">
    <source>
        <dbReference type="ARBA" id="ARBA00022723"/>
    </source>
</evidence>
<keyword evidence="5 11" id="KW-0862">Zinc</keyword>
<feature type="region of interest" description="Disordered" evidence="13">
    <location>
        <begin position="1066"/>
        <end position="1098"/>
    </location>
</feature>
<evidence type="ECO:0000256" key="11">
    <source>
        <dbReference type="PROSITE-ProRule" id="PRU01263"/>
    </source>
</evidence>
<feature type="domain" description="ZAD" evidence="15">
    <location>
        <begin position="13"/>
        <end position="98"/>
    </location>
</feature>
<feature type="domain" description="C2H2-type" evidence="14">
    <location>
        <begin position="420"/>
        <end position="442"/>
    </location>
</feature>
<evidence type="ECO:0000259" key="14">
    <source>
        <dbReference type="PROSITE" id="PS50157"/>
    </source>
</evidence>
<feature type="compositionally biased region" description="Low complexity" evidence="13">
    <location>
        <begin position="1333"/>
        <end position="1342"/>
    </location>
</feature>
<evidence type="ECO:0000256" key="5">
    <source>
        <dbReference type="ARBA" id="ARBA00022833"/>
    </source>
</evidence>
<feature type="domain" description="C2H2-type" evidence="14">
    <location>
        <begin position="125"/>
        <end position="147"/>
    </location>
</feature>
<proteinExistence type="predicted"/>
<feature type="compositionally biased region" description="Basic and acidic residues" evidence="13">
    <location>
        <begin position="1322"/>
        <end position="1331"/>
    </location>
</feature>
<dbReference type="SMART" id="SM00868">
    <property type="entry name" value="zf-AD"/>
    <property type="match status" value="1"/>
</dbReference>
<feature type="compositionally biased region" description="Polar residues" evidence="13">
    <location>
        <begin position="1066"/>
        <end position="1080"/>
    </location>
</feature>
<dbReference type="GO" id="GO:0003677">
    <property type="term" value="F:DNA binding"/>
    <property type="evidence" value="ECO:0007669"/>
    <property type="project" value="UniProtKB-KW"/>
</dbReference>
<feature type="binding site" evidence="11">
    <location>
        <position position="71"/>
    </location>
    <ligand>
        <name>Zn(2+)</name>
        <dbReference type="ChEBI" id="CHEBI:29105"/>
    </ligand>
</feature>
<dbReference type="SUPFAM" id="SSF57716">
    <property type="entry name" value="Glucocorticoid receptor-like (DNA-binding domain)"/>
    <property type="match status" value="1"/>
</dbReference>
<dbReference type="Pfam" id="PF00096">
    <property type="entry name" value="zf-C2H2"/>
    <property type="match status" value="1"/>
</dbReference>
<dbReference type="GO" id="GO:0008270">
    <property type="term" value="F:zinc ion binding"/>
    <property type="evidence" value="ECO:0007669"/>
    <property type="project" value="UniProtKB-UniRule"/>
</dbReference>
<dbReference type="PROSITE" id="PS00028">
    <property type="entry name" value="ZINC_FINGER_C2H2_1"/>
    <property type="match status" value="10"/>
</dbReference>
<protein>
    <submittedName>
        <fullName evidence="16">Uncharacterized protein</fullName>
    </submittedName>
</protein>
<dbReference type="EnsemblMetazoa" id="SCAU000286-RA">
    <property type="protein sequence ID" value="SCAU000286-PA"/>
    <property type="gene ID" value="SCAU000286"/>
</dbReference>
<dbReference type="SUPFAM" id="SSF57667">
    <property type="entry name" value="beta-beta-alpha zinc fingers"/>
    <property type="match status" value="5"/>
</dbReference>
<keyword evidence="17" id="KW-1185">Reference proteome</keyword>
<evidence type="ECO:0000313" key="16">
    <source>
        <dbReference type="EnsemblMetazoa" id="SCAU000286-PA"/>
    </source>
</evidence>
<evidence type="ECO:0000256" key="12">
    <source>
        <dbReference type="SAM" id="Coils"/>
    </source>
</evidence>
<feature type="coiled-coil region" evidence="12">
    <location>
        <begin position="85"/>
        <end position="119"/>
    </location>
</feature>
<keyword evidence="6" id="KW-0805">Transcription regulation</keyword>
<evidence type="ECO:0000259" key="15">
    <source>
        <dbReference type="PROSITE" id="PS51915"/>
    </source>
</evidence>
<feature type="domain" description="C2H2-type" evidence="14">
    <location>
        <begin position="1040"/>
        <end position="1064"/>
    </location>
</feature>
<dbReference type="PANTHER" id="PTHR16515:SF49">
    <property type="entry name" value="GASTRULA ZINC FINGER PROTEIN XLCGF49.1-LIKE-RELATED"/>
    <property type="match status" value="1"/>
</dbReference>
<evidence type="ECO:0000256" key="7">
    <source>
        <dbReference type="ARBA" id="ARBA00023125"/>
    </source>
</evidence>
<evidence type="ECO:0000313" key="17">
    <source>
        <dbReference type="Proteomes" id="UP000095300"/>
    </source>
</evidence>
<feature type="domain" description="C2H2-type" evidence="14">
    <location>
        <begin position="1391"/>
        <end position="1418"/>
    </location>
</feature>
<keyword evidence="8" id="KW-0804">Transcription</keyword>
<dbReference type="GO" id="GO:0010468">
    <property type="term" value="P:regulation of gene expression"/>
    <property type="evidence" value="ECO:0007669"/>
    <property type="project" value="TreeGrafter"/>
</dbReference>
<feature type="domain" description="C2H2-type" evidence="14">
    <location>
        <begin position="1418"/>
        <end position="1446"/>
    </location>
</feature>
<dbReference type="OrthoDB" id="6365676at2759"/>
<dbReference type="InterPro" id="IPR012934">
    <property type="entry name" value="Znf_AD"/>
</dbReference>
<keyword evidence="3" id="KW-0677">Repeat</keyword>
<dbReference type="KEGG" id="scac:106092297"/>
<dbReference type="VEuPathDB" id="VectorBase:SCAU000286"/>
<sequence>MGDKNGIQDYYSSVCRTCLSSSGDLLNLTALINDNVRHNDDEISYMDCLRYCLPDGYNAETEDATLPHKICIDCASALQVAYWFMKNASKAQEVLRVRIRELQDKQNQLDRQAAAAEESKKPKRYRCKICNTKLETKRSLKDHVKLHLDIIAYMCQLCTFEHHQRNHLIEHYQLVHGVEATVEQLKPKTKTSLSSKGATSTTTIRQYDNRIEEQQQTKELQQQACQVYMEAPSTLNSHEILYSNALNQQQNSQNFLYTTTGDSINATAVANPLNENLNPITTTTIFAPTNTDNFEFNAFEGGELNVQNNPNDNEFIVMTGGTMENVMGKGVVIEYFNTGEDGTISLENGLVLDNAILQVQNPQPDNTNMLLGQNEVVQMDVDDLIVEDPENTPEQTQDAPLSPIDEDMIPASFIEQPKRINCKICAKEFDTQLELKNHMLTHNEIPHFFCENCSFYTFFKIDLHQHYKSKHGIQPTNRQLQPKNKQTRASEVDMDPQTKKAVVQKIERYARSPRLVYSCDICFYECDLKYEIRRHYLSKHRMQLQDFQQRPTRSSLTAAIQPISFTNIVESSPPAPPAAPATPKENATNNNKIVKIRVNSVNKNAKAVEAVNPSAMEEPQLPDYINGLNCRKCNEVFFYRNKLYEHYKLHTAAEEALRQQKKAAKKQTGKSLPNSQIQQTTPLVESTLGYQQQETEATQLHLQQQTDVNLQLQQQDNTLVLQQQSLQTEAPLQIPQQEAALQMSEPQNIQMQLPEETQIPPELQMQYNQDSQTHQTHLQVLPQLPQPHQEVVITTTPLDNAIQTTFNNVDAMSLVLTSNTNTMSNNPAAPLTPSSSSTYTLPSDAIPQIVEMEQTIETDMDFDFNGDALFEDFDDVDVENESDDNDLRNIVLTSDDDFDDMLKEQGETQIQTTTSYCAQCQKTFLSQYQFENHMFLHRGLAPYRCEMCTNLYNTKRALIRHYSAVHKKTPSRDMIQAKGDKVCVYDKSSTEYTNIEESQAITLMCAKCTYESTDFPSVQLHLNTNHSIHDDSYILRKLSFECPRCIRSFSTKAKLLRHLEHNHSLTPINETKSQTNSTDIPASTTATTANTNDAPAPPSAPTLIVDSVNMLQMNATSELSLEPEKETNNEQLVATQLVDIQPATAEIQIIDTQALNIQPNPRAEETPLVAAPYIDVQTEKANAQTELGNGENNIAVSLSPFVTLAVSLSSLSQKPDLYVSSVKQPDQFVQTQFMEIPSGTPTLGNQIEAAESPAMTEELQNDSKTINENHENDESQMGVSLSPFDMTCSILPNDFSLNEPAEDPKDKSCDADIAYYTNTDPKTPDLSKTEADSSYSSDPQSSTNPIKTNLILYKCKVCEGECTSIEQVRLHTRNAECRELVKISKKDNPLFKCEVCEAKYPNTYLLRHHLRRHIERKYPCSYCPKSYLSKIEVDVHQRMAHSAERPYKCDKCPNSFRLMHHLRRHLDIIHFGKRHLCPELKCNKQFSTLSEMKKHKQSHYGAIEPYKCKYCPSVFKRRLLLRKHFSIVHKKNLSDEETSSSRNINKEKSHVRFGMRRLRSRE</sequence>
<feature type="binding site" evidence="11">
    <location>
        <position position="18"/>
    </location>
    <ligand>
        <name>Zn(2+)</name>
        <dbReference type="ChEBI" id="CHEBI:29105"/>
    </ligand>
</feature>
<dbReference type="PROSITE" id="PS50157">
    <property type="entry name" value="ZINC_FINGER_C2H2_2"/>
    <property type="match status" value="11"/>
</dbReference>
<feature type="compositionally biased region" description="Low complexity" evidence="13">
    <location>
        <begin position="1081"/>
        <end position="1094"/>
    </location>
</feature>
<feature type="domain" description="C2H2-type" evidence="14">
    <location>
        <begin position="915"/>
        <end position="942"/>
    </location>
</feature>
<evidence type="ECO:0000256" key="4">
    <source>
        <dbReference type="ARBA" id="ARBA00022771"/>
    </source>
</evidence>
<evidence type="ECO:0000256" key="9">
    <source>
        <dbReference type="ARBA" id="ARBA00023242"/>
    </source>
</evidence>
<feature type="domain" description="C2H2-type" evidence="14">
    <location>
        <begin position="1447"/>
        <end position="1475"/>
    </location>
</feature>
<dbReference type="STRING" id="35570.A0A1I8NMD0"/>
<dbReference type="InterPro" id="IPR036236">
    <property type="entry name" value="Znf_C2H2_sf"/>
</dbReference>
<evidence type="ECO:0000256" key="3">
    <source>
        <dbReference type="ARBA" id="ARBA00022737"/>
    </source>
</evidence>
<dbReference type="SMART" id="SM00355">
    <property type="entry name" value="ZnF_C2H2"/>
    <property type="match status" value="16"/>
</dbReference>
<evidence type="ECO:0000256" key="10">
    <source>
        <dbReference type="PROSITE-ProRule" id="PRU00042"/>
    </source>
</evidence>
<feature type="region of interest" description="Disordered" evidence="13">
    <location>
        <begin position="470"/>
        <end position="496"/>
    </location>
</feature>
<feature type="compositionally biased region" description="Polar residues" evidence="13">
    <location>
        <begin position="474"/>
        <end position="489"/>
    </location>
</feature>
<name>A0A1I8NMD0_STOCA</name>
<evidence type="ECO:0000256" key="8">
    <source>
        <dbReference type="ARBA" id="ARBA00023163"/>
    </source>
</evidence>
<keyword evidence="4 10" id="KW-0863">Zinc-finger</keyword>
<feature type="binding site" evidence="11">
    <location>
        <position position="74"/>
    </location>
    <ligand>
        <name>Zn(2+)</name>
        <dbReference type="ChEBI" id="CHEBI:29105"/>
    </ligand>
</feature>
<feature type="region of interest" description="Disordered" evidence="13">
    <location>
        <begin position="1320"/>
        <end position="1342"/>
    </location>
</feature>
<feature type="domain" description="C2H2-type" evidence="14">
    <location>
        <begin position="1506"/>
        <end position="1534"/>
    </location>
</feature>
<dbReference type="Gene3D" id="3.30.160.60">
    <property type="entry name" value="Classic Zinc Finger"/>
    <property type="match status" value="7"/>
</dbReference>
<dbReference type="PROSITE" id="PS51915">
    <property type="entry name" value="ZAD"/>
    <property type="match status" value="1"/>
</dbReference>
<feature type="domain" description="C2H2-type" evidence="14">
    <location>
        <begin position="1475"/>
        <end position="1504"/>
    </location>
</feature>
<dbReference type="InterPro" id="IPR013087">
    <property type="entry name" value="Znf_C2H2_type"/>
</dbReference>
<feature type="domain" description="C2H2-type" evidence="14">
    <location>
        <begin position="943"/>
        <end position="971"/>
    </location>
</feature>
<dbReference type="PANTHER" id="PTHR16515">
    <property type="entry name" value="PR DOMAIN ZINC FINGER PROTEIN"/>
    <property type="match status" value="1"/>
</dbReference>
<keyword evidence="12" id="KW-0175">Coiled coil</keyword>
<organism evidence="16 17">
    <name type="scientific">Stomoxys calcitrans</name>
    <name type="common">Stable fly</name>
    <name type="synonym">Conops calcitrans</name>
    <dbReference type="NCBI Taxonomy" id="35570"/>
    <lineage>
        <taxon>Eukaryota</taxon>
        <taxon>Metazoa</taxon>
        <taxon>Ecdysozoa</taxon>
        <taxon>Arthropoda</taxon>
        <taxon>Hexapoda</taxon>
        <taxon>Insecta</taxon>
        <taxon>Pterygota</taxon>
        <taxon>Neoptera</taxon>
        <taxon>Endopterygota</taxon>
        <taxon>Diptera</taxon>
        <taxon>Brachycera</taxon>
        <taxon>Muscomorpha</taxon>
        <taxon>Muscoidea</taxon>
        <taxon>Muscidae</taxon>
        <taxon>Stomoxys</taxon>
    </lineage>
</organism>
<evidence type="ECO:0000256" key="1">
    <source>
        <dbReference type="ARBA" id="ARBA00004123"/>
    </source>
</evidence>
<feature type="domain" description="C2H2-type" evidence="14">
    <location>
        <begin position="628"/>
        <end position="655"/>
    </location>
</feature>
<evidence type="ECO:0000256" key="6">
    <source>
        <dbReference type="ARBA" id="ARBA00023015"/>
    </source>
</evidence>
<reference evidence="16" key="1">
    <citation type="submission" date="2020-05" db="UniProtKB">
        <authorList>
            <consortium name="EnsemblMetazoa"/>
        </authorList>
    </citation>
    <scope>IDENTIFICATION</scope>
    <source>
        <strain evidence="16">USDA</strain>
    </source>
</reference>
<dbReference type="GO" id="GO:0005634">
    <property type="term" value="C:nucleus"/>
    <property type="evidence" value="ECO:0007669"/>
    <property type="project" value="UniProtKB-SubCell"/>
</dbReference>